<accession>A0A5E5AMJ4</accession>
<reference evidence="3 4" key="1">
    <citation type="submission" date="2019-08" db="EMBL/GenBank/DDBJ databases">
        <authorList>
            <person name="Peeters C."/>
        </authorList>
    </citation>
    <scope>NUCLEOTIDE SEQUENCE [LARGE SCALE GENOMIC DNA]</scope>
    <source>
        <strain evidence="3 4">LMG 31117</strain>
    </source>
</reference>
<keyword evidence="4" id="KW-1185">Reference proteome</keyword>
<evidence type="ECO:0000256" key="1">
    <source>
        <dbReference type="SAM" id="Phobius"/>
    </source>
</evidence>
<evidence type="ECO:0000313" key="3">
    <source>
        <dbReference type="EMBL" id="VVE74237.1"/>
    </source>
</evidence>
<dbReference type="InterPro" id="IPR052336">
    <property type="entry name" value="MlaD_Phospholipid_Transporter"/>
</dbReference>
<sequence>MKKHPLDFWVGLFVVLGFAALLFLALKAGNMSSLSFSNTYPVTVRFDNIGGLKPRAAVKSAGVVVGRVASIKFDDKRYLADVTLNLDSQYHFPKDSSAKILTSGLLGEQYIGLEPGGDDQMLKGGDTITLTQSAIVLENLIGQFLYNKAADAGGAQAGGASAAPAAAPAAGAAPVTQGK</sequence>
<dbReference type="AlphaFoldDB" id="A0A5E5AMJ4"/>
<name>A0A5E5AMJ4_9BURK</name>
<feature type="transmembrane region" description="Helical" evidence="1">
    <location>
        <begin position="6"/>
        <end position="26"/>
    </location>
</feature>
<feature type="domain" description="Mce/MlaD" evidence="2">
    <location>
        <begin position="38"/>
        <end position="116"/>
    </location>
</feature>
<proteinExistence type="predicted"/>
<dbReference type="InterPro" id="IPR030970">
    <property type="entry name" value="ABC_MlaD"/>
</dbReference>
<evidence type="ECO:0000259" key="2">
    <source>
        <dbReference type="Pfam" id="PF02470"/>
    </source>
</evidence>
<evidence type="ECO:0000313" key="4">
    <source>
        <dbReference type="Proteomes" id="UP000383122"/>
    </source>
</evidence>
<dbReference type="OrthoDB" id="9788420at2"/>
<dbReference type="EMBL" id="CABPSP010000018">
    <property type="protein sequence ID" value="VVE74237.1"/>
    <property type="molecule type" value="Genomic_DNA"/>
</dbReference>
<dbReference type="Proteomes" id="UP000383122">
    <property type="component" value="Unassembled WGS sequence"/>
</dbReference>
<keyword evidence="1" id="KW-0812">Transmembrane</keyword>
<dbReference type="InterPro" id="IPR003399">
    <property type="entry name" value="Mce/MlaD"/>
</dbReference>
<organism evidence="3 4">
    <name type="scientific">Pandoraea anapnoica</name>
    <dbReference type="NCBI Taxonomy" id="2508301"/>
    <lineage>
        <taxon>Bacteria</taxon>
        <taxon>Pseudomonadati</taxon>
        <taxon>Pseudomonadota</taxon>
        <taxon>Betaproteobacteria</taxon>
        <taxon>Burkholderiales</taxon>
        <taxon>Burkholderiaceae</taxon>
        <taxon>Pandoraea</taxon>
    </lineage>
</organism>
<dbReference type="NCBIfam" id="TIGR04430">
    <property type="entry name" value="OM_asym_MlaD"/>
    <property type="match status" value="1"/>
</dbReference>
<gene>
    <name evidence="3" type="ORF">PAN31117_04879</name>
</gene>
<dbReference type="PANTHER" id="PTHR33371:SF4">
    <property type="entry name" value="INTERMEMBRANE PHOSPHOLIPID TRANSPORT SYSTEM BINDING PROTEIN MLAD"/>
    <property type="match status" value="1"/>
</dbReference>
<dbReference type="GO" id="GO:0005548">
    <property type="term" value="F:phospholipid transporter activity"/>
    <property type="evidence" value="ECO:0007669"/>
    <property type="project" value="TreeGrafter"/>
</dbReference>
<keyword evidence="1" id="KW-1133">Transmembrane helix</keyword>
<protein>
    <submittedName>
        <fullName evidence="3">ABC transporter substrate-binding protein</fullName>
    </submittedName>
</protein>
<dbReference type="RefSeq" id="WP_150740443.1">
    <property type="nucleotide sequence ID" value="NZ_CABPSP010000018.1"/>
</dbReference>
<dbReference type="PANTHER" id="PTHR33371">
    <property type="entry name" value="INTERMEMBRANE PHOSPHOLIPID TRANSPORT SYSTEM BINDING PROTEIN MLAD-RELATED"/>
    <property type="match status" value="1"/>
</dbReference>
<keyword evidence="1" id="KW-0472">Membrane</keyword>
<dbReference type="Pfam" id="PF02470">
    <property type="entry name" value="MlaD"/>
    <property type="match status" value="1"/>
</dbReference>
<dbReference type="GO" id="GO:0005543">
    <property type="term" value="F:phospholipid binding"/>
    <property type="evidence" value="ECO:0007669"/>
    <property type="project" value="TreeGrafter"/>
</dbReference>